<evidence type="ECO:0000259" key="10">
    <source>
        <dbReference type="PROSITE" id="PS50035"/>
    </source>
</evidence>
<dbReference type="Proteomes" id="UP000646365">
    <property type="component" value="Unassembled WGS sequence"/>
</dbReference>
<keyword evidence="5" id="KW-0964">Secreted</keyword>
<keyword evidence="12" id="KW-1185">Reference proteome</keyword>
<keyword evidence="6" id="KW-0677">Repeat</keyword>
<gene>
    <name evidence="11" type="ORF">GCM10011611_13520</name>
</gene>
<feature type="domain" description="PLD phosphodiesterase" evidence="10">
    <location>
        <begin position="363"/>
        <end position="390"/>
    </location>
</feature>
<dbReference type="RefSeq" id="WP_189043890.1">
    <property type="nucleotide sequence ID" value="NZ_BMJQ01000003.1"/>
</dbReference>
<comment type="subcellular location">
    <subcellularLocation>
        <location evidence="3">Secreted</location>
    </subcellularLocation>
</comment>
<dbReference type="GO" id="GO:0004630">
    <property type="term" value="F:phospholipase D activity"/>
    <property type="evidence" value="ECO:0007669"/>
    <property type="project" value="UniProtKB-EC"/>
</dbReference>
<evidence type="ECO:0000256" key="9">
    <source>
        <dbReference type="ARBA" id="ARBA00029594"/>
    </source>
</evidence>
<evidence type="ECO:0000256" key="3">
    <source>
        <dbReference type="ARBA" id="ARBA00004613"/>
    </source>
</evidence>
<evidence type="ECO:0000256" key="2">
    <source>
        <dbReference type="ARBA" id="ARBA00003145"/>
    </source>
</evidence>
<reference evidence="11" key="1">
    <citation type="journal article" date="2014" name="Int. J. Syst. Evol. Microbiol.">
        <title>Complete genome sequence of Corynebacterium casei LMG S-19264T (=DSM 44701T), isolated from a smear-ripened cheese.</title>
        <authorList>
            <consortium name="US DOE Joint Genome Institute (JGI-PGF)"/>
            <person name="Walter F."/>
            <person name="Albersmeier A."/>
            <person name="Kalinowski J."/>
            <person name="Ruckert C."/>
        </authorList>
    </citation>
    <scope>NUCLEOTIDE SEQUENCE</scope>
    <source>
        <strain evidence="11">CGMCC 1.15725</strain>
    </source>
</reference>
<sequence length="467" mass="51150">MNEATLGEPAAYIPAATACSYPVRDGNLIRPLVDGVPAFTRIGAAVEAARHSVWLTVTFMAPEVELPQGRGTLFDLLDRAVARGVDVRVLFWRPNPETEHYGRTFAGRPEDRALLAARGSRFRIRWDRSPTTYCQHQKSWLIDAGHDTELAFVGGININHRALGTRDHADMSRIHDAYVELAGPSATDVHHNFVQRWNEASECWAPDGTWGHTALDYPGSDALEFPSCTSAGRGTSRVQVQRTISPGCYGDGHAAPGAPPFDIAAGERSILEQYTRAIEAARRSIYIENQAIPIAEIAARLEAALARGVAVTALVPGVPEDWVTLARRAGQRREQFDRLAALGRYEGFTLAGLAGRAGLGPRHDIYVHDKLMLVDDAWATIGSANLHHNSLYGSGEMNVSVWDPAFTRALRIDLLDEHLGRDTSALDDSAALKLYQQIARENRRKHAAGDPDWQGHAFALDPATYGM</sequence>
<keyword evidence="8" id="KW-0443">Lipid metabolism</keyword>
<protein>
    <recommendedName>
        <fullName evidence="4">Phospholipase D</fullName>
    </recommendedName>
    <alternativeName>
        <fullName evidence="9">Choline phosphatase</fullName>
    </alternativeName>
</protein>
<dbReference type="GO" id="GO:0005576">
    <property type="term" value="C:extracellular region"/>
    <property type="evidence" value="ECO:0007669"/>
    <property type="project" value="UniProtKB-SubCell"/>
</dbReference>
<dbReference type="AlphaFoldDB" id="A0A8J3E2A3"/>
<comment type="caution">
    <text evidence="11">The sequence shown here is derived from an EMBL/GenBank/DDBJ whole genome shotgun (WGS) entry which is preliminary data.</text>
</comment>
<evidence type="ECO:0000313" key="11">
    <source>
        <dbReference type="EMBL" id="GGF09326.1"/>
    </source>
</evidence>
<name>A0A8J3E2A3_9PROT</name>
<dbReference type="InterPro" id="IPR025202">
    <property type="entry name" value="PLD-like_dom"/>
</dbReference>
<dbReference type="SUPFAM" id="SSF56024">
    <property type="entry name" value="Phospholipase D/nuclease"/>
    <property type="match status" value="2"/>
</dbReference>
<evidence type="ECO:0000256" key="4">
    <source>
        <dbReference type="ARBA" id="ARBA00018392"/>
    </source>
</evidence>
<dbReference type="Gene3D" id="3.30.870.10">
    <property type="entry name" value="Endonuclease Chain A"/>
    <property type="match status" value="2"/>
</dbReference>
<reference evidence="11" key="2">
    <citation type="submission" date="2020-09" db="EMBL/GenBank/DDBJ databases">
        <authorList>
            <person name="Sun Q."/>
            <person name="Zhou Y."/>
        </authorList>
    </citation>
    <scope>NUCLEOTIDE SEQUENCE</scope>
    <source>
        <strain evidence="11">CGMCC 1.15725</strain>
    </source>
</reference>
<evidence type="ECO:0000256" key="1">
    <source>
        <dbReference type="ARBA" id="ARBA00000798"/>
    </source>
</evidence>
<accession>A0A8J3E2A3</accession>
<evidence type="ECO:0000313" key="12">
    <source>
        <dbReference type="Proteomes" id="UP000646365"/>
    </source>
</evidence>
<dbReference type="PANTHER" id="PTHR18896:SF76">
    <property type="entry name" value="PHOSPHOLIPASE"/>
    <property type="match status" value="1"/>
</dbReference>
<proteinExistence type="predicted"/>
<dbReference type="EMBL" id="BMJQ01000003">
    <property type="protein sequence ID" value="GGF09326.1"/>
    <property type="molecule type" value="Genomic_DNA"/>
</dbReference>
<dbReference type="InterPro" id="IPR015679">
    <property type="entry name" value="PLipase_D_fam"/>
</dbReference>
<dbReference type="SMART" id="SM00155">
    <property type="entry name" value="PLDc"/>
    <property type="match status" value="2"/>
</dbReference>
<evidence type="ECO:0000256" key="5">
    <source>
        <dbReference type="ARBA" id="ARBA00022525"/>
    </source>
</evidence>
<dbReference type="PANTHER" id="PTHR18896">
    <property type="entry name" value="PHOSPHOLIPASE D"/>
    <property type="match status" value="1"/>
</dbReference>
<evidence type="ECO:0000256" key="8">
    <source>
        <dbReference type="ARBA" id="ARBA00023098"/>
    </source>
</evidence>
<comment type="function">
    <text evidence="2">Could be a virulence factor.</text>
</comment>
<keyword evidence="7" id="KW-0378">Hydrolase</keyword>
<dbReference type="GO" id="GO:0009395">
    <property type="term" value="P:phospholipid catabolic process"/>
    <property type="evidence" value="ECO:0007669"/>
    <property type="project" value="TreeGrafter"/>
</dbReference>
<dbReference type="InterPro" id="IPR001736">
    <property type="entry name" value="PLipase_D/transphosphatidylase"/>
</dbReference>
<evidence type="ECO:0000256" key="6">
    <source>
        <dbReference type="ARBA" id="ARBA00022737"/>
    </source>
</evidence>
<organism evidence="11 12">
    <name type="scientific">Aliidongia dinghuensis</name>
    <dbReference type="NCBI Taxonomy" id="1867774"/>
    <lineage>
        <taxon>Bacteria</taxon>
        <taxon>Pseudomonadati</taxon>
        <taxon>Pseudomonadota</taxon>
        <taxon>Alphaproteobacteria</taxon>
        <taxon>Rhodospirillales</taxon>
        <taxon>Dongiaceae</taxon>
        <taxon>Aliidongia</taxon>
    </lineage>
</organism>
<feature type="domain" description="PLD phosphodiesterase" evidence="10">
    <location>
        <begin position="131"/>
        <end position="162"/>
    </location>
</feature>
<dbReference type="Pfam" id="PF13091">
    <property type="entry name" value="PLDc_2"/>
    <property type="match status" value="2"/>
</dbReference>
<dbReference type="PROSITE" id="PS50035">
    <property type="entry name" value="PLD"/>
    <property type="match status" value="2"/>
</dbReference>
<evidence type="ECO:0000256" key="7">
    <source>
        <dbReference type="ARBA" id="ARBA00022801"/>
    </source>
</evidence>
<comment type="catalytic activity">
    <reaction evidence="1">
        <text>a 1,2-diacyl-sn-glycero-3-phosphocholine + H2O = a 1,2-diacyl-sn-glycero-3-phosphate + choline + H(+)</text>
        <dbReference type="Rhea" id="RHEA:14445"/>
        <dbReference type="ChEBI" id="CHEBI:15354"/>
        <dbReference type="ChEBI" id="CHEBI:15377"/>
        <dbReference type="ChEBI" id="CHEBI:15378"/>
        <dbReference type="ChEBI" id="CHEBI:57643"/>
        <dbReference type="ChEBI" id="CHEBI:58608"/>
        <dbReference type="EC" id="3.1.4.4"/>
    </reaction>
</comment>